<dbReference type="PANTHER" id="PTHR38248:SF2">
    <property type="entry name" value="FUNK1 11"/>
    <property type="match status" value="1"/>
</dbReference>
<dbReference type="Proteomes" id="UP000683417">
    <property type="component" value="Unassembled WGS sequence"/>
</dbReference>
<reference evidence="2" key="1">
    <citation type="submission" date="2020-10" db="EMBL/GenBank/DDBJ databases">
        <authorList>
            <person name="Muller C M."/>
        </authorList>
    </citation>
    <scope>NUCLEOTIDE SEQUENCE</scope>
    <source>
        <strain evidence="2">THUN-12</strain>
    </source>
</reference>
<evidence type="ECO:0000313" key="2">
    <source>
        <dbReference type="EMBL" id="CAD6502908.1"/>
    </source>
</evidence>
<evidence type="ECO:0000259" key="1">
    <source>
        <dbReference type="Pfam" id="PF17667"/>
    </source>
</evidence>
<accession>A0A9W4D236</accession>
<dbReference type="EMBL" id="CAJHIT010000007">
    <property type="protein sequence ID" value="CAD6502908.1"/>
    <property type="molecule type" value="Genomic_DNA"/>
</dbReference>
<gene>
    <name evidence="2" type="ORF">BGTH12_LOCUS4266</name>
</gene>
<name>A0A9W4D236_BLUGR</name>
<dbReference type="InterPro" id="IPR040976">
    <property type="entry name" value="Pkinase_fungal"/>
</dbReference>
<sequence length="840" mass="96703">MTEFTDICEYLARNPLANILALFLDIYEDSGSKPAYAALFFSLAPYAFVVKDKDASSQLFKQLNSIATKINENVIDVIRLQPLFHAISEKENEKDILNIALDFARNPPYRIGLIQRSCRPTSTPSLSKETILRGNDELFSYQTTAPIVEKALQNELDGNVITGLNNFWEIFFLDQDWSDQTLRIWECYQRYEIDEIEERERDDGGNPLIAQTKYLSRESNPKETLKLTHRQKNPKMFTGLETLEEGIPLGTSGGSQRQETNKEVHCPELTEGNKIVEMKLTYKNKILIENMTEKEIWDWLIFFQDNFLNQLINPNSNSLRLFPSLVIEDKGSQIRNKYCHTSHNYQIKGTTNNYQVDFLVKSIDVPSNEIHQWKDVRVLGEFTIKPFKDERRNKFLQLSRSVLQIFSTQPLRQFVHGFCLFKNDFELWLFNRSGAYSSGPLSIKDNKDKLVRAISSYLFMSDEELGIYSPFRNVNGRSFLSFSTEKDDQAQDYDINPNPIFKAGTLVSRGTVCYEMSEESAIVKYSWTRTAGKSEIDFMQDACDTEGVVNYLRADRICKTSDHLQGLNFGSAAYSDISGLKPIATGKGEKQPTTPPRIKDRELTRLIVTPRGFRLNSSRTILEFVEGIRDAIMAHQRLFVEKKVLHGDISDGNIILAFVGGRFRGLLIDFDHAVKVEDTSDKHENSYLTGTLKYMALERLEYAAKTENSITRTYYHDLESFFYVFLTGCIEYECRENPKVVVNLQSWCEENIKENFKGKRSDMTYFETDILPKFSNNFDDLKELARKLHKILFGDGQVNFGTPIEYEPVYRDMIGAFDEVIALIRGGIILNKALEQNKIY</sequence>
<feature type="domain" description="Fungal-type protein kinase" evidence="1">
    <location>
        <begin position="356"/>
        <end position="729"/>
    </location>
</feature>
<organism evidence="2 3">
    <name type="scientific">Blumeria graminis f. sp. triticale</name>
    <dbReference type="NCBI Taxonomy" id="1689686"/>
    <lineage>
        <taxon>Eukaryota</taxon>
        <taxon>Fungi</taxon>
        <taxon>Dikarya</taxon>
        <taxon>Ascomycota</taxon>
        <taxon>Pezizomycotina</taxon>
        <taxon>Leotiomycetes</taxon>
        <taxon>Erysiphales</taxon>
        <taxon>Erysiphaceae</taxon>
        <taxon>Blumeria</taxon>
    </lineage>
</organism>
<evidence type="ECO:0000313" key="3">
    <source>
        <dbReference type="Proteomes" id="UP000683417"/>
    </source>
</evidence>
<dbReference type="PANTHER" id="PTHR38248">
    <property type="entry name" value="FUNK1 6"/>
    <property type="match status" value="1"/>
</dbReference>
<comment type="caution">
    <text evidence="2">The sequence shown here is derived from an EMBL/GenBank/DDBJ whole genome shotgun (WGS) entry which is preliminary data.</text>
</comment>
<protein>
    <submittedName>
        <fullName evidence="2">BgTH12-02582</fullName>
    </submittedName>
</protein>
<dbReference type="Pfam" id="PF17667">
    <property type="entry name" value="Pkinase_fungal"/>
    <property type="match status" value="1"/>
</dbReference>
<proteinExistence type="predicted"/>
<dbReference type="AlphaFoldDB" id="A0A9W4D236"/>